<dbReference type="Pfam" id="PF00589">
    <property type="entry name" value="Phage_integrase"/>
    <property type="match status" value="1"/>
</dbReference>
<name>A0A2R4M8G0_9RHOB</name>
<dbReference type="AlphaFoldDB" id="A0A2R4M8G0"/>
<evidence type="ECO:0000256" key="1">
    <source>
        <dbReference type="ARBA" id="ARBA00023172"/>
    </source>
</evidence>
<organism evidence="3 4">
    <name type="scientific">Celeribacter baekdonensis</name>
    <dbReference type="NCBI Taxonomy" id="875171"/>
    <lineage>
        <taxon>Bacteria</taxon>
        <taxon>Pseudomonadati</taxon>
        <taxon>Pseudomonadota</taxon>
        <taxon>Alphaproteobacteria</taxon>
        <taxon>Rhodobacterales</taxon>
        <taxon>Roseobacteraceae</taxon>
        <taxon>Celeribacter</taxon>
    </lineage>
</organism>
<dbReference type="SUPFAM" id="SSF56349">
    <property type="entry name" value="DNA breaking-rejoining enzymes"/>
    <property type="match status" value="1"/>
</dbReference>
<reference evidence="3 4" key="1">
    <citation type="submission" date="2018-03" db="EMBL/GenBank/DDBJ databases">
        <title>The Complete Genome of Celeribacter baekdonensis strain LH4, a Thiosulfate-Oxidizing Alphaproteobacterium Isolated from Gulf of Mexico Continental Slope Sediments.</title>
        <authorList>
            <person name="Flood B.E."/>
            <person name="Bailey J.V."/>
            <person name="Leprich D."/>
        </authorList>
    </citation>
    <scope>NUCLEOTIDE SEQUENCE [LARGE SCALE GENOMIC DNA]</scope>
    <source>
        <strain evidence="3 4">LH4</strain>
    </source>
</reference>
<dbReference type="GO" id="GO:0006310">
    <property type="term" value="P:DNA recombination"/>
    <property type="evidence" value="ECO:0007669"/>
    <property type="project" value="UniProtKB-KW"/>
</dbReference>
<keyword evidence="1" id="KW-0233">DNA recombination</keyword>
<dbReference type="InterPro" id="IPR002104">
    <property type="entry name" value="Integrase_catalytic"/>
</dbReference>
<evidence type="ECO:0000259" key="2">
    <source>
        <dbReference type="Pfam" id="PF00589"/>
    </source>
</evidence>
<gene>
    <name evidence="3" type="ORF">DA792_11110</name>
</gene>
<dbReference type="GO" id="GO:0015074">
    <property type="term" value="P:DNA integration"/>
    <property type="evidence" value="ECO:0007669"/>
    <property type="project" value="InterPro"/>
</dbReference>
<dbReference type="Proteomes" id="UP000241447">
    <property type="component" value="Chromosome"/>
</dbReference>
<sequence>MAELLLCQAPGLVGRQWPVLAERQSPGALVGSVLHQISGSELLETRIHPETGELLKRGVRKCTSTGVEYFNLSRAERRVAHTSKRKQVATVQQCKRAFDLMPSATVIERRKRMLPDGLSPHGLRKATCRSLAEAECNAHEIMAISGHQTLAEVTRYTVAANRLHLAERAVAAMERKETRTKTVKPA</sequence>
<evidence type="ECO:0000313" key="4">
    <source>
        <dbReference type="Proteomes" id="UP000241447"/>
    </source>
</evidence>
<dbReference type="InterPro" id="IPR011010">
    <property type="entry name" value="DNA_brk_join_enz"/>
</dbReference>
<dbReference type="OrthoDB" id="7510934at2"/>
<dbReference type="InterPro" id="IPR013762">
    <property type="entry name" value="Integrase-like_cat_sf"/>
</dbReference>
<protein>
    <recommendedName>
        <fullName evidence="2">Tyr recombinase domain-containing protein</fullName>
    </recommendedName>
</protein>
<accession>A0A2R4M8G0</accession>
<dbReference type="Gene3D" id="1.10.443.10">
    <property type="entry name" value="Intergrase catalytic core"/>
    <property type="match status" value="1"/>
</dbReference>
<evidence type="ECO:0000313" key="3">
    <source>
        <dbReference type="EMBL" id="AVW93418.1"/>
    </source>
</evidence>
<dbReference type="GO" id="GO:0003677">
    <property type="term" value="F:DNA binding"/>
    <property type="evidence" value="ECO:0007669"/>
    <property type="project" value="InterPro"/>
</dbReference>
<proteinExistence type="predicted"/>
<dbReference type="KEGG" id="cbak:DA792_11110"/>
<dbReference type="EMBL" id="CP028475">
    <property type="protein sequence ID" value="AVW93418.1"/>
    <property type="molecule type" value="Genomic_DNA"/>
</dbReference>
<feature type="domain" description="Tyr recombinase" evidence="2">
    <location>
        <begin position="90"/>
        <end position="159"/>
    </location>
</feature>